<dbReference type="EMBL" id="BGZK01000281">
    <property type="protein sequence ID" value="GBP33917.1"/>
    <property type="molecule type" value="Genomic_DNA"/>
</dbReference>
<proteinExistence type="predicted"/>
<accession>A0A4C1V6N6</accession>
<evidence type="ECO:0000313" key="4">
    <source>
        <dbReference type="Proteomes" id="UP000299102"/>
    </source>
</evidence>
<feature type="compositionally biased region" description="Basic and acidic residues" evidence="1">
    <location>
        <begin position="22"/>
        <end position="37"/>
    </location>
</feature>
<keyword evidence="2" id="KW-0472">Membrane</keyword>
<dbReference type="AlphaFoldDB" id="A0A4C1V6N6"/>
<evidence type="ECO:0000313" key="3">
    <source>
        <dbReference type="EMBL" id="GBP33917.1"/>
    </source>
</evidence>
<organism evidence="3 4">
    <name type="scientific">Eumeta variegata</name>
    <name type="common">Bagworm moth</name>
    <name type="synonym">Eumeta japonica</name>
    <dbReference type="NCBI Taxonomy" id="151549"/>
    <lineage>
        <taxon>Eukaryota</taxon>
        <taxon>Metazoa</taxon>
        <taxon>Ecdysozoa</taxon>
        <taxon>Arthropoda</taxon>
        <taxon>Hexapoda</taxon>
        <taxon>Insecta</taxon>
        <taxon>Pterygota</taxon>
        <taxon>Neoptera</taxon>
        <taxon>Endopterygota</taxon>
        <taxon>Lepidoptera</taxon>
        <taxon>Glossata</taxon>
        <taxon>Ditrysia</taxon>
        <taxon>Tineoidea</taxon>
        <taxon>Psychidae</taxon>
        <taxon>Oiketicinae</taxon>
        <taxon>Eumeta</taxon>
    </lineage>
</organism>
<reference evidence="3 4" key="1">
    <citation type="journal article" date="2019" name="Commun. Biol.">
        <title>The bagworm genome reveals a unique fibroin gene that provides high tensile strength.</title>
        <authorList>
            <person name="Kono N."/>
            <person name="Nakamura H."/>
            <person name="Ohtoshi R."/>
            <person name="Tomita M."/>
            <person name="Numata K."/>
            <person name="Arakawa K."/>
        </authorList>
    </citation>
    <scope>NUCLEOTIDE SEQUENCE [LARGE SCALE GENOMIC DNA]</scope>
</reference>
<dbReference type="Proteomes" id="UP000299102">
    <property type="component" value="Unassembled WGS sequence"/>
</dbReference>
<name>A0A4C1V6N6_EUMVA</name>
<evidence type="ECO:0000256" key="1">
    <source>
        <dbReference type="SAM" id="MobiDB-lite"/>
    </source>
</evidence>
<protein>
    <submittedName>
        <fullName evidence="3">Uncharacterized protein</fullName>
    </submittedName>
</protein>
<gene>
    <name evidence="3" type="ORF">EVAR_23263_1</name>
</gene>
<keyword evidence="4" id="KW-1185">Reference proteome</keyword>
<feature type="transmembrane region" description="Helical" evidence="2">
    <location>
        <begin position="65"/>
        <end position="87"/>
    </location>
</feature>
<feature type="region of interest" description="Disordered" evidence="1">
    <location>
        <begin position="15"/>
        <end position="50"/>
    </location>
</feature>
<sequence length="176" mass="19477">MNRVRREADVELGLSDITPGDRSGDTRVGKVIDDENRAGVTGGTSTQKTPSSGEFLNVEIYIEKFWICFLGVVSVLYCHIFIPAFILDFTRTFLGVSPPVRFRAGSRSRIGIGAEIENPTGVEIECESELKIKSMTDIEISNTTGIKNKSGNQIRIDSKKQFIIKDQGTHSTYTRA</sequence>
<evidence type="ECO:0000256" key="2">
    <source>
        <dbReference type="SAM" id="Phobius"/>
    </source>
</evidence>
<keyword evidence="2" id="KW-1133">Transmembrane helix</keyword>
<comment type="caution">
    <text evidence="3">The sequence shown here is derived from an EMBL/GenBank/DDBJ whole genome shotgun (WGS) entry which is preliminary data.</text>
</comment>
<keyword evidence="2" id="KW-0812">Transmembrane</keyword>